<protein>
    <recommendedName>
        <fullName evidence="2">Lipid/polyisoprenoid-binding YceI-like domain-containing protein</fullName>
    </recommendedName>
</protein>
<reference evidence="3 4" key="1">
    <citation type="submission" date="2017-11" db="EMBL/GenBank/DDBJ databases">
        <title>Taxonomic description and genome sequences of Spirosoma HA7 sp. nov., isolated from pollen microhabitat of Corylus avellana.</title>
        <authorList>
            <person name="Ambika Manirajan B."/>
            <person name="Suarez C."/>
            <person name="Ratering S."/>
            <person name="Geissler-Plaum R."/>
            <person name="Cardinale M."/>
            <person name="Sylvia S."/>
        </authorList>
    </citation>
    <scope>NUCLEOTIDE SEQUENCE [LARGE SCALE GENOMIC DNA]</scope>
    <source>
        <strain evidence="3 4">HA7</strain>
    </source>
</reference>
<evidence type="ECO:0000313" key="4">
    <source>
        <dbReference type="Proteomes" id="UP000232883"/>
    </source>
</evidence>
<feature type="signal peptide" evidence="1">
    <location>
        <begin position="1"/>
        <end position="21"/>
    </location>
</feature>
<dbReference type="InterPro" id="IPR036761">
    <property type="entry name" value="TTHA0802/YceI-like_sf"/>
</dbReference>
<dbReference type="SUPFAM" id="SSF101874">
    <property type="entry name" value="YceI-like"/>
    <property type="match status" value="1"/>
</dbReference>
<keyword evidence="4" id="KW-1185">Reference proteome</keyword>
<dbReference type="Pfam" id="PF04264">
    <property type="entry name" value="YceI"/>
    <property type="match status" value="1"/>
</dbReference>
<evidence type="ECO:0000259" key="2">
    <source>
        <dbReference type="SMART" id="SM00867"/>
    </source>
</evidence>
<keyword evidence="1" id="KW-0732">Signal</keyword>
<dbReference type="AlphaFoldDB" id="A0A2K8YRX8"/>
<feature type="chain" id="PRO_5014843234" description="Lipid/polyisoprenoid-binding YceI-like domain-containing protein" evidence="1">
    <location>
        <begin position="22"/>
        <end position="197"/>
    </location>
</feature>
<accession>A0A2K8YRX8</accession>
<dbReference type="Proteomes" id="UP000232883">
    <property type="component" value="Chromosome"/>
</dbReference>
<dbReference type="PANTHER" id="PTHR34406">
    <property type="entry name" value="PROTEIN YCEI"/>
    <property type="match status" value="1"/>
</dbReference>
<evidence type="ECO:0000256" key="1">
    <source>
        <dbReference type="SAM" id="SignalP"/>
    </source>
</evidence>
<proteinExistence type="predicted"/>
<dbReference type="RefSeq" id="WP_100985803.1">
    <property type="nucleotide sequence ID" value="NZ_CP025096.1"/>
</dbReference>
<feature type="domain" description="Lipid/polyisoprenoid-binding YceI-like" evidence="2">
    <location>
        <begin position="25"/>
        <end position="185"/>
    </location>
</feature>
<gene>
    <name evidence="3" type="ORF">CWM47_00210</name>
</gene>
<dbReference type="PANTHER" id="PTHR34406:SF1">
    <property type="entry name" value="PROTEIN YCEI"/>
    <property type="match status" value="1"/>
</dbReference>
<organism evidence="3 4">
    <name type="scientific">Spirosoma pollinicola</name>
    <dbReference type="NCBI Taxonomy" id="2057025"/>
    <lineage>
        <taxon>Bacteria</taxon>
        <taxon>Pseudomonadati</taxon>
        <taxon>Bacteroidota</taxon>
        <taxon>Cytophagia</taxon>
        <taxon>Cytophagales</taxon>
        <taxon>Cytophagaceae</taxon>
        <taxon>Spirosoma</taxon>
    </lineage>
</organism>
<dbReference type="OrthoDB" id="951410at2"/>
<dbReference type="InterPro" id="IPR007372">
    <property type="entry name" value="Lipid/polyisoprenoid-bd_YceI"/>
</dbReference>
<sequence length="197" mass="21622">MKTLPIFACILMLVTATGTLAQNQPITIDANASQLSWTGYAEVGSWAPTGTIHLLKGQLTRVGSQINSATITMDMTTIQHENDRLQAHLRDEAFFDVIHFPTATFALRSLTGTTATGQLTVKGVTRSISFPVVVSEENNGLRLKGRALIDRTQFGIRYNSTSFFADLGDQAIKNEFSLSFDLITKPIMKAARQRTAR</sequence>
<dbReference type="SMART" id="SM00867">
    <property type="entry name" value="YceI"/>
    <property type="match status" value="1"/>
</dbReference>
<dbReference type="EMBL" id="CP025096">
    <property type="protein sequence ID" value="AUD00377.1"/>
    <property type="molecule type" value="Genomic_DNA"/>
</dbReference>
<dbReference type="Gene3D" id="2.40.128.110">
    <property type="entry name" value="Lipid/polyisoprenoid-binding, YceI-like"/>
    <property type="match status" value="1"/>
</dbReference>
<dbReference type="KEGG" id="spir:CWM47_00210"/>
<name>A0A2K8YRX8_9BACT</name>
<evidence type="ECO:0000313" key="3">
    <source>
        <dbReference type="EMBL" id="AUD00377.1"/>
    </source>
</evidence>